<organism evidence="1 2">
    <name type="scientific">Sphingobacterium olei</name>
    <dbReference type="NCBI Taxonomy" id="2571155"/>
    <lineage>
        <taxon>Bacteria</taxon>
        <taxon>Pseudomonadati</taxon>
        <taxon>Bacteroidota</taxon>
        <taxon>Sphingobacteriia</taxon>
        <taxon>Sphingobacteriales</taxon>
        <taxon>Sphingobacteriaceae</taxon>
        <taxon>Sphingobacterium</taxon>
    </lineage>
</organism>
<dbReference type="SUPFAM" id="SSF51445">
    <property type="entry name" value="(Trans)glycosidases"/>
    <property type="match status" value="1"/>
</dbReference>
<proteinExistence type="predicted"/>
<reference evidence="1 2" key="1">
    <citation type="submission" date="2019-04" db="EMBL/GenBank/DDBJ databases">
        <title>Sphingobacterium olei sp. nov., isolated from oil-contaminated soil.</title>
        <authorList>
            <person name="Liu B."/>
        </authorList>
    </citation>
    <scope>NUCLEOTIDE SEQUENCE [LARGE SCALE GENOMIC DNA]</scope>
    <source>
        <strain evidence="1 2">HAL-9</strain>
    </source>
</reference>
<dbReference type="EMBL" id="SUME01000005">
    <property type="protein sequence ID" value="TJZ60109.1"/>
    <property type="molecule type" value="Genomic_DNA"/>
</dbReference>
<accession>A0A4U0NZ48</accession>
<evidence type="ECO:0008006" key="3">
    <source>
        <dbReference type="Google" id="ProtNLM"/>
    </source>
</evidence>
<gene>
    <name evidence="1" type="ORF">FAZ15_14605</name>
</gene>
<dbReference type="InterPro" id="IPR017853">
    <property type="entry name" value="GH"/>
</dbReference>
<evidence type="ECO:0000313" key="1">
    <source>
        <dbReference type="EMBL" id="TJZ60109.1"/>
    </source>
</evidence>
<comment type="caution">
    <text evidence="1">The sequence shown here is derived from an EMBL/GenBank/DDBJ whole genome shotgun (WGS) entry which is preliminary data.</text>
</comment>
<evidence type="ECO:0000313" key="2">
    <source>
        <dbReference type="Proteomes" id="UP000306808"/>
    </source>
</evidence>
<name>A0A4U0NZ48_9SPHI</name>
<dbReference type="Proteomes" id="UP000306808">
    <property type="component" value="Unassembled WGS sequence"/>
</dbReference>
<dbReference type="OrthoDB" id="2569184at2"/>
<dbReference type="RefSeq" id="WP_136902049.1">
    <property type="nucleotide sequence ID" value="NZ_SUME01000005.1"/>
</dbReference>
<dbReference type="Gene3D" id="3.20.20.80">
    <property type="entry name" value="Glycosidases"/>
    <property type="match status" value="1"/>
</dbReference>
<sequence length="388" mass="44712">MRFFIYFLTFILLLVGEIKGQVSNSNFPILAWGSIPENFTNDHYYSQLKEAGVNLSFSHFHNIGNAVKAMDIAAKYGVKILLYCPELFSETRKTVEMVKDHPGLGGYFLGDEPDLSRFPKLLQWKNIISDIDKSNICYINLFPNYASVKQLGGVRYGDYINRFYSKFDLRVYSFDHYPITNGQTRKDWYGNLEIISSMTKNKNSSFWGFIKIMSIENKSEIISIQDLMLQAFVNLSYGAQGIQYYRYWSLGGTMIDAPMSITGEKNLNYKHLKEVNRYINNLRSVFLNCSVVKIYHTEASKDLTLFLNIPSNKFRLVNGKNLLISEIKNGEKNYTVFVNKSLSKVNQFTIYPSNNVTFIDKELNRSYGKQGVAYTARIRAGEILIMEH</sequence>
<protein>
    <recommendedName>
        <fullName evidence="3">Glycoside hydrolase family 42 N-terminal domain-containing protein</fullName>
    </recommendedName>
</protein>
<dbReference type="AlphaFoldDB" id="A0A4U0NZ48"/>
<keyword evidence="2" id="KW-1185">Reference proteome</keyword>